<evidence type="ECO:0000313" key="1">
    <source>
        <dbReference type="EMBL" id="KAJ7995864.1"/>
    </source>
</evidence>
<evidence type="ECO:0000313" key="2">
    <source>
        <dbReference type="Proteomes" id="UP001157502"/>
    </source>
</evidence>
<sequence>MWTFPRKCSRLLVDCRQVTVVSQSDIRVGCPFAFYHWSQSLLRPKDSGVKPAESWRFSAVTSSGLRQKPGRSEEIQYKGQFEDIQDDSDTTFNRVKGSGIPQFQKRKPNAHSKWSSEPQIHRDRKTNTGTRVSSEQQREPQIHRDRKTNTGTRVSSELRNLSFDDFPEERERPVKDSKLRQFKDKERNYETLFGVSPCLLALTQGRRKSHRLFVKQGEGSGRASILQVYEAAHQQGVQIQRVSKTDLNKMCSGGVHQGLCLQASPLGYLTEDKNAQPLKESSGVPLWLVLDRVQDPMNLGAILRSAYFLGVDRVACSLQYSCPLTPVVSKASSGVMEIMGVYGYNSLTDMIQVSKGVPRLAGRWHNRC</sequence>
<dbReference type="EMBL" id="CM055747">
    <property type="protein sequence ID" value="KAJ7995864.1"/>
    <property type="molecule type" value="Genomic_DNA"/>
</dbReference>
<proteinExistence type="predicted"/>
<gene>
    <name evidence="1" type="ORF">DPEC_G00231140</name>
</gene>
<name>A0ACC2FWS8_DALPE</name>
<protein>
    <submittedName>
        <fullName evidence="1">Uncharacterized protein</fullName>
    </submittedName>
</protein>
<accession>A0ACC2FWS8</accession>
<dbReference type="Proteomes" id="UP001157502">
    <property type="component" value="Chromosome 20"/>
</dbReference>
<comment type="caution">
    <text evidence="1">The sequence shown here is derived from an EMBL/GenBank/DDBJ whole genome shotgun (WGS) entry which is preliminary data.</text>
</comment>
<organism evidence="1 2">
    <name type="scientific">Dallia pectoralis</name>
    <name type="common">Alaska blackfish</name>
    <dbReference type="NCBI Taxonomy" id="75939"/>
    <lineage>
        <taxon>Eukaryota</taxon>
        <taxon>Metazoa</taxon>
        <taxon>Chordata</taxon>
        <taxon>Craniata</taxon>
        <taxon>Vertebrata</taxon>
        <taxon>Euteleostomi</taxon>
        <taxon>Actinopterygii</taxon>
        <taxon>Neopterygii</taxon>
        <taxon>Teleostei</taxon>
        <taxon>Protacanthopterygii</taxon>
        <taxon>Esociformes</taxon>
        <taxon>Umbridae</taxon>
        <taxon>Dallia</taxon>
    </lineage>
</organism>
<reference evidence="1" key="1">
    <citation type="submission" date="2021-05" db="EMBL/GenBank/DDBJ databases">
        <authorList>
            <person name="Pan Q."/>
            <person name="Jouanno E."/>
            <person name="Zahm M."/>
            <person name="Klopp C."/>
            <person name="Cabau C."/>
            <person name="Louis A."/>
            <person name="Berthelot C."/>
            <person name="Parey E."/>
            <person name="Roest Crollius H."/>
            <person name="Montfort J."/>
            <person name="Robinson-Rechavi M."/>
            <person name="Bouchez O."/>
            <person name="Lampietro C."/>
            <person name="Lopez Roques C."/>
            <person name="Donnadieu C."/>
            <person name="Postlethwait J."/>
            <person name="Bobe J."/>
            <person name="Dillon D."/>
            <person name="Chandos A."/>
            <person name="von Hippel F."/>
            <person name="Guiguen Y."/>
        </authorList>
    </citation>
    <scope>NUCLEOTIDE SEQUENCE</scope>
    <source>
        <strain evidence="1">YG-Jan2019</strain>
    </source>
</reference>
<keyword evidence="2" id="KW-1185">Reference proteome</keyword>